<keyword evidence="3" id="KW-1185">Reference proteome</keyword>
<feature type="compositionally biased region" description="Acidic residues" evidence="1">
    <location>
        <begin position="48"/>
        <end position="64"/>
    </location>
</feature>
<dbReference type="EMBL" id="CP151511">
    <property type="protein sequence ID" value="WZN65242.1"/>
    <property type="molecule type" value="Genomic_DNA"/>
</dbReference>
<evidence type="ECO:0000313" key="3">
    <source>
        <dbReference type="Proteomes" id="UP001472866"/>
    </source>
</evidence>
<feature type="compositionally biased region" description="Basic residues" evidence="1">
    <location>
        <begin position="165"/>
        <end position="183"/>
    </location>
</feature>
<dbReference type="AlphaFoldDB" id="A0AAX4PFQ9"/>
<feature type="compositionally biased region" description="Acidic residues" evidence="1">
    <location>
        <begin position="18"/>
        <end position="30"/>
    </location>
</feature>
<accession>A0AAX4PFQ9</accession>
<dbReference type="InterPro" id="IPR006994">
    <property type="entry name" value="TCF25/Rqc1"/>
</dbReference>
<dbReference type="PANTHER" id="PTHR22684:SF0">
    <property type="entry name" value="RIBOSOME QUALITY CONTROL COMPLEX SUBUNIT TCF25"/>
    <property type="match status" value="1"/>
</dbReference>
<feature type="region of interest" description="Disordered" evidence="1">
    <location>
        <begin position="1"/>
        <end position="93"/>
    </location>
</feature>
<protein>
    <submittedName>
        <fullName evidence="2">Transcriptional repressor TCF25</fullName>
    </submittedName>
</protein>
<name>A0AAX4PFQ9_9CHLO</name>
<organism evidence="2 3">
    <name type="scientific">Chloropicon roscoffensis</name>
    <dbReference type="NCBI Taxonomy" id="1461544"/>
    <lineage>
        <taxon>Eukaryota</taxon>
        <taxon>Viridiplantae</taxon>
        <taxon>Chlorophyta</taxon>
        <taxon>Chloropicophyceae</taxon>
        <taxon>Chloropicales</taxon>
        <taxon>Chloropicaceae</taxon>
        <taxon>Chloropicon</taxon>
    </lineage>
</organism>
<gene>
    <name evidence="2" type="ORF">HKI87_11g67990</name>
</gene>
<evidence type="ECO:0000313" key="2">
    <source>
        <dbReference type="EMBL" id="WZN65242.1"/>
    </source>
</evidence>
<dbReference type="Pfam" id="PF04910">
    <property type="entry name" value="Tcf25"/>
    <property type="match status" value="1"/>
</dbReference>
<dbReference type="Proteomes" id="UP001472866">
    <property type="component" value="Chromosome 11"/>
</dbReference>
<evidence type="ECO:0000256" key="1">
    <source>
        <dbReference type="SAM" id="MobiDB-lite"/>
    </source>
</evidence>
<reference evidence="2 3" key="1">
    <citation type="submission" date="2024-03" db="EMBL/GenBank/DDBJ databases">
        <title>Complete genome sequence of the green alga Chloropicon roscoffensis RCC1871.</title>
        <authorList>
            <person name="Lemieux C."/>
            <person name="Pombert J.-F."/>
            <person name="Otis C."/>
            <person name="Turmel M."/>
        </authorList>
    </citation>
    <scope>NUCLEOTIDE SEQUENCE [LARGE SCALE GENOMIC DNA]</scope>
    <source>
        <strain evidence="2 3">RCC1871</strain>
    </source>
</reference>
<feature type="compositionally biased region" description="Low complexity" evidence="1">
    <location>
        <begin position="32"/>
        <end position="46"/>
    </location>
</feature>
<feature type="compositionally biased region" description="Basic residues" evidence="1">
    <location>
        <begin position="75"/>
        <end position="88"/>
    </location>
</feature>
<dbReference type="GO" id="GO:1990112">
    <property type="term" value="C:RQC complex"/>
    <property type="evidence" value="ECO:0007669"/>
    <property type="project" value="TreeGrafter"/>
</dbReference>
<proteinExistence type="predicted"/>
<sequence>MASRHLRKLQELRQEAPSDSESESESEDDIGFASSSAQTSAFALLSNDGEDEEEEVEVVSEPEVEVPAAAEVPKKGKKKKIKKKKKDKVKGSNEEDLDALLEEFGVVGGDGSGGAQAGTTNITEADGLLSVDPKFLSPERELRRIFGSGAVAPGGGAGGRERAGHRGQHQHNHHHGGGGRQPRRLAGRRHVLFQPPANWGRRDFSLISMDHVGTGKDGSSHFEFRWSEEYRQIQRNYETVASTHDPNQIVLFINRLSRANQFCIDALMALFYVSTHTGDFASADTLLHQCVFFLEGCFHQHFDVTGGRCRLSHKREENRALHEVLFRYVASLSRRGCHRSALEVSKVLLSLDMDDPMGVLFMVDYHSIRAREYGFLIRLAQRYEDSVLPNLAFSSGLAKWYHERDGGDPAELGEDVSDLTSSELLRQAIQTHPYAARRLVERLCEKGMARSQEWDGLLQRQPFKGASAGGSASLEHLVSLFVERSYELWKDSEIQKCLKSAASACADSPEDEDLRALRMEIFPASEVNEYRHISIPDFSDQLNHIPEEVLAQLAPQQQQQVVGHHVNLPQGLGQTTVIREDELRESSAMQVLLQSLLPWVSVEAPAGNNPPDPPADDL</sequence>
<dbReference type="PANTHER" id="PTHR22684">
    <property type="entry name" value="NULP1-RELATED"/>
    <property type="match status" value="1"/>
</dbReference>
<feature type="region of interest" description="Disordered" evidence="1">
    <location>
        <begin position="148"/>
        <end position="183"/>
    </location>
</feature>